<dbReference type="EMBL" id="AP026560">
    <property type="protein sequence ID" value="BDP41189.1"/>
    <property type="molecule type" value="Genomic_DNA"/>
</dbReference>
<keyword evidence="3" id="KW-1185">Reference proteome</keyword>
<dbReference type="Pfam" id="PF00149">
    <property type="entry name" value="Metallophos"/>
    <property type="match status" value="1"/>
</dbReference>
<accession>A0ABN6RH55</accession>
<gene>
    <name evidence="2" type="ORF">DAETH_11580</name>
</gene>
<protein>
    <submittedName>
        <fullName evidence="2">Phosphatase</fullName>
    </submittedName>
</protein>
<dbReference type="PANTHER" id="PTHR46546:SF4">
    <property type="entry name" value="SHEWANELLA-LIKE PROTEIN PHOSPHATASE 1"/>
    <property type="match status" value="1"/>
</dbReference>
<dbReference type="Gene3D" id="3.60.21.10">
    <property type="match status" value="1"/>
</dbReference>
<feature type="domain" description="Calcineurin-like phosphoesterase" evidence="1">
    <location>
        <begin position="7"/>
        <end position="220"/>
    </location>
</feature>
<sequence length="274" mass="29123">MSHPPDLWVVGDVHGEHDKLRALLLGAGLMDAGGAWAGGGAHLVFLGDYLDRGPDGLGVVRLVRRLEEEAPRSGGRVTALLGNHEVMFLAADRFRRTALGDRFGFQEYWEANGGQASDAARAGPDDLAWLAARPALARVGRWLLLHADSPMYLHLGGSVEAVNVRVAALLDSASAEVWGHFANAFAGRLAFVGPEGEGAARKLLDTFGGRRLAHGHTPVYVLLDEDGPGAGRPVLYAGGLCVALDSGMAYREDAGFIVRLNDRGVAEVRTFSPD</sequence>
<dbReference type="PANTHER" id="PTHR46546">
    <property type="entry name" value="SHEWANELLA-LIKE PROTEIN PHOSPHATASE 1"/>
    <property type="match status" value="1"/>
</dbReference>
<dbReference type="SUPFAM" id="SSF56300">
    <property type="entry name" value="Metallo-dependent phosphatases"/>
    <property type="match status" value="1"/>
</dbReference>
<reference evidence="2" key="1">
    <citation type="submission" date="2022-07" db="EMBL/GenBank/DDBJ databases">
        <title>Complete Genome Sequence of the Radioresistant Bacterium Deinococcus aetherius ST0316, Isolated from the Air Dust collected in Lower Stratosphere above Japan.</title>
        <authorList>
            <person name="Satoh K."/>
            <person name="Hagiwara K."/>
            <person name="Katsumata K."/>
            <person name="Kubo A."/>
            <person name="Yokobori S."/>
            <person name="Yamagishi A."/>
            <person name="Oono Y."/>
            <person name="Narumi I."/>
        </authorList>
    </citation>
    <scope>NUCLEOTIDE SEQUENCE</scope>
    <source>
        <strain evidence="2">ST0316</strain>
    </source>
</reference>
<organism evidence="2 3">
    <name type="scientific">Deinococcus aetherius</name>
    <dbReference type="NCBI Taxonomy" id="200252"/>
    <lineage>
        <taxon>Bacteria</taxon>
        <taxon>Thermotogati</taxon>
        <taxon>Deinococcota</taxon>
        <taxon>Deinococci</taxon>
        <taxon>Deinococcales</taxon>
        <taxon>Deinococcaceae</taxon>
        <taxon>Deinococcus</taxon>
    </lineage>
</organism>
<dbReference type="RefSeq" id="WP_264776972.1">
    <property type="nucleotide sequence ID" value="NZ_AP026560.1"/>
</dbReference>
<name>A0ABN6RH55_9DEIO</name>
<dbReference type="InterPro" id="IPR029052">
    <property type="entry name" value="Metallo-depent_PP-like"/>
</dbReference>
<proteinExistence type="predicted"/>
<evidence type="ECO:0000259" key="1">
    <source>
        <dbReference type="Pfam" id="PF00149"/>
    </source>
</evidence>
<evidence type="ECO:0000313" key="3">
    <source>
        <dbReference type="Proteomes" id="UP001064971"/>
    </source>
</evidence>
<evidence type="ECO:0000313" key="2">
    <source>
        <dbReference type="EMBL" id="BDP41189.1"/>
    </source>
</evidence>
<dbReference type="Proteomes" id="UP001064971">
    <property type="component" value="Chromosome"/>
</dbReference>
<dbReference type="InterPro" id="IPR004843">
    <property type="entry name" value="Calcineurin-like_PHP"/>
</dbReference>